<feature type="domain" description="TniQ" evidence="1">
    <location>
        <begin position="15"/>
        <end position="133"/>
    </location>
</feature>
<dbReference type="EMBL" id="JACHWS010000006">
    <property type="protein sequence ID" value="MBB3040011.1"/>
    <property type="molecule type" value="Genomic_DNA"/>
</dbReference>
<dbReference type="InterPro" id="IPR009492">
    <property type="entry name" value="TniQ"/>
</dbReference>
<evidence type="ECO:0000313" key="2">
    <source>
        <dbReference type="EMBL" id="MBB3040011.1"/>
    </source>
</evidence>
<evidence type="ECO:0000313" key="3">
    <source>
        <dbReference type="Proteomes" id="UP000567922"/>
    </source>
</evidence>
<protein>
    <recommendedName>
        <fullName evidence="1">TniQ domain-containing protein</fullName>
    </recommendedName>
</protein>
<sequence length="330" mass="38321">MILSADLQAPLRRLPRTVVPAADESLDSYLRRLAHANRLNPDELRRWLTGNRKSDPVAVASLAAVSGRPAASLRWAMLELCSRDDLASMRLRTRPDPFGPTRPECRLCSLARGHEVAPHCRHLHEHVVCLRHQRWIGSARDQTMRTKPSLRQHPEILSANVQHRRLIRRHGRHSVISAFREATYIGRSWHQRQEHDDSYRELMERFHGADWMISTVDPTIPAATYPQRVALTMLLMKHRWPDKPADESPQLAAFIGELRRTAAPNYEWSRRSYYRRRDPLVEVIDARYDDPDVLGEFDINPRNDTNWLERHLTYHYAGSAGRFRGLPNID</sequence>
<evidence type="ECO:0000259" key="1">
    <source>
        <dbReference type="Pfam" id="PF06527"/>
    </source>
</evidence>
<organism evidence="2 3">
    <name type="scientific">Hoyosella altamirensis</name>
    <dbReference type="NCBI Taxonomy" id="616997"/>
    <lineage>
        <taxon>Bacteria</taxon>
        <taxon>Bacillati</taxon>
        <taxon>Actinomycetota</taxon>
        <taxon>Actinomycetes</taxon>
        <taxon>Mycobacteriales</taxon>
        <taxon>Hoyosellaceae</taxon>
        <taxon>Hoyosella</taxon>
    </lineage>
</organism>
<keyword evidence="3" id="KW-1185">Reference proteome</keyword>
<dbReference type="RefSeq" id="WP_064442202.1">
    <property type="nucleotide sequence ID" value="NZ_BDDI01000021.1"/>
</dbReference>
<proteinExistence type="predicted"/>
<name>A0A839RW84_9ACTN</name>
<dbReference type="Pfam" id="PF06527">
    <property type="entry name" value="TniQ"/>
    <property type="match status" value="1"/>
</dbReference>
<accession>A0A839RW84</accession>
<reference evidence="2 3" key="1">
    <citation type="submission" date="2020-08" db="EMBL/GenBank/DDBJ databases">
        <title>Sequencing the genomes of 1000 actinobacteria strains.</title>
        <authorList>
            <person name="Klenk H.-P."/>
        </authorList>
    </citation>
    <scope>NUCLEOTIDE SEQUENCE [LARGE SCALE GENOMIC DNA]</scope>
    <source>
        <strain evidence="2 3">DSM 45258</strain>
    </source>
</reference>
<dbReference type="AlphaFoldDB" id="A0A839RW84"/>
<comment type="caution">
    <text evidence="2">The sequence shown here is derived from an EMBL/GenBank/DDBJ whole genome shotgun (WGS) entry which is preliminary data.</text>
</comment>
<dbReference type="Proteomes" id="UP000567922">
    <property type="component" value="Unassembled WGS sequence"/>
</dbReference>
<gene>
    <name evidence="2" type="ORF">FHU29_004506</name>
</gene>
<dbReference type="OrthoDB" id="4508519at2"/>